<dbReference type="NCBIfam" id="TIGR01552">
    <property type="entry name" value="phd_fam"/>
    <property type="match status" value="1"/>
</dbReference>
<dbReference type="InterPro" id="IPR006442">
    <property type="entry name" value="Antitoxin_Phd/YefM"/>
</dbReference>
<comment type="similarity">
    <text evidence="1 2">Belongs to the phD/YefM antitoxin family.</text>
</comment>
<name>A0A2T4YZ93_9HYPH</name>
<protein>
    <recommendedName>
        <fullName evidence="2">Antitoxin</fullName>
    </recommendedName>
</protein>
<dbReference type="EMBL" id="PZZL01000008">
    <property type="protein sequence ID" value="PTM52311.1"/>
    <property type="molecule type" value="Genomic_DNA"/>
</dbReference>
<accession>A0A2T4YZ93</accession>
<evidence type="ECO:0000313" key="4">
    <source>
        <dbReference type="Proteomes" id="UP000241808"/>
    </source>
</evidence>
<dbReference type="AlphaFoldDB" id="A0A2T4YZ93"/>
<evidence type="ECO:0000256" key="2">
    <source>
        <dbReference type="RuleBase" id="RU362080"/>
    </source>
</evidence>
<keyword evidence="4" id="KW-1185">Reference proteome</keyword>
<comment type="caution">
    <text evidence="3">The sequence shown here is derived from an EMBL/GenBank/DDBJ whole genome shotgun (WGS) entry which is preliminary data.</text>
</comment>
<dbReference type="InterPro" id="IPR036165">
    <property type="entry name" value="YefM-like_sf"/>
</dbReference>
<gene>
    <name evidence="3" type="ORF">C8P69_108111</name>
</gene>
<dbReference type="PANTHER" id="PTHR35377">
    <property type="entry name" value="ANTITOXIN VAPB49-RELATED-RELATED"/>
    <property type="match status" value="1"/>
</dbReference>
<proteinExistence type="inferred from homology"/>
<dbReference type="RefSeq" id="WP_108178693.1">
    <property type="nucleotide sequence ID" value="NZ_PZZL01000008.1"/>
</dbReference>
<evidence type="ECO:0000256" key="1">
    <source>
        <dbReference type="ARBA" id="ARBA00009981"/>
    </source>
</evidence>
<reference evidence="3 4" key="1">
    <citation type="submission" date="2018-04" db="EMBL/GenBank/DDBJ databases">
        <title>Genomic Encyclopedia of Archaeal and Bacterial Type Strains, Phase II (KMG-II): from individual species to whole genera.</title>
        <authorList>
            <person name="Goeker M."/>
        </authorList>
    </citation>
    <scope>NUCLEOTIDE SEQUENCE [LARGE SCALE GENOMIC DNA]</scope>
    <source>
        <strain evidence="3 4">DSM 25521</strain>
    </source>
</reference>
<dbReference type="InterPro" id="IPR051416">
    <property type="entry name" value="phD-YefM_TA_antitoxins"/>
</dbReference>
<dbReference type="OrthoDB" id="9800503at2"/>
<evidence type="ECO:0000313" key="3">
    <source>
        <dbReference type="EMBL" id="PTM52311.1"/>
    </source>
</evidence>
<dbReference type="Proteomes" id="UP000241808">
    <property type="component" value="Unassembled WGS sequence"/>
</dbReference>
<organism evidence="3 4">
    <name type="scientific">Phreatobacter oligotrophus</name>
    <dbReference type="NCBI Taxonomy" id="1122261"/>
    <lineage>
        <taxon>Bacteria</taxon>
        <taxon>Pseudomonadati</taxon>
        <taxon>Pseudomonadota</taxon>
        <taxon>Alphaproteobacteria</taxon>
        <taxon>Hyphomicrobiales</taxon>
        <taxon>Phreatobacteraceae</taxon>
        <taxon>Phreatobacter</taxon>
    </lineage>
</organism>
<dbReference type="Pfam" id="PF02604">
    <property type="entry name" value="PhdYeFM_antitox"/>
    <property type="match status" value="1"/>
</dbReference>
<comment type="function">
    <text evidence="2">Antitoxin component of a type II toxin-antitoxin (TA) system.</text>
</comment>
<sequence length="85" mass="9553">MTIVGIFEAKQRLSELIDRVERGEEVRITRNGRHVVRLVPDHEETSNPGIGALQRIRARLGQPGALKGGAVTVEEVLDWRDDGRR</sequence>
<dbReference type="Gene3D" id="3.40.1620.10">
    <property type="entry name" value="YefM-like domain"/>
    <property type="match status" value="1"/>
</dbReference>
<dbReference type="SUPFAM" id="SSF143120">
    <property type="entry name" value="YefM-like"/>
    <property type="match status" value="1"/>
</dbReference>